<dbReference type="OrthoDB" id="9798046at2"/>
<dbReference type="PANTHER" id="PTHR33755:SF6">
    <property type="entry name" value="PLASMID STABILIZATION SYSTEM PROTEIN"/>
    <property type="match status" value="1"/>
</dbReference>
<dbReference type="InterPro" id="IPR007712">
    <property type="entry name" value="RelE/ParE_toxin"/>
</dbReference>
<evidence type="ECO:0000313" key="4">
    <source>
        <dbReference type="Proteomes" id="UP000237839"/>
    </source>
</evidence>
<proteinExistence type="inferred from homology"/>
<dbReference type="InterPro" id="IPR035093">
    <property type="entry name" value="RelE/ParE_toxin_dom_sf"/>
</dbReference>
<evidence type="ECO:0000256" key="2">
    <source>
        <dbReference type="ARBA" id="ARBA00022649"/>
    </source>
</evidence>
<dbReference type="Gene3D" id="3.30.2310.20">
    <property type="entry name" value="RelE-like"/>
    <property type="match status" value="1"/>
</dbReference>
<sequence length="96" mass="10860">MQSSVVWLSEAIAEKDDILNYIAERNVLAALGIDTHIKQQVSQLIEFTLLGRKGRISGSFELVISSTPYLVAYQVQGDQVQILHVFHERRNCPPEH</sequence>
<dbReference type="InterPro" id="IPR051803">
    <property type="entry name" value="TA_system_RelE-like_toxin"/>
</dbReference>
<accession>A0A2S9GZ79</accession>
<comment type="similarity">
    <text evidence="1">Belongs to the RelE toxin family.</text>
</comment>
<dbReference type="Proteomes" id="UP000237839">
    <property type="component" value="Unassembled WGS sequence"/>
</dbReference>
<protein>
    <submittedName>
        <fullName evidence="3">Plasmid stabilization system protein</fullName>
    </submittedName>
</protein>
<keyword evidence="4" id="KW-1185">Reference proteome</keyword>
<dbReference type="Pfam" id="PF05016">
    <property type="entry name" value="ParE_toxin"/>
    <property type="match status" value="1"/>
</dbReference>
<gene>
    <name evidence="3" type="ORF">S2091_2120</name>
</gene>
<evidence type="ECO:0000313" key="3">
    <source>
        <dbReference type="EMBL" id="PRC93034.1"/>
    </source>
</evidence>
<dbReference type="EMBL" id="PUGF01000009">
    <property type="protein sequence ID" value="PRC93034.1"/>
    <property type="molecule type" value="Genomic_DNA"/>
</dbReference>
<name>A0A2S9GZ79_9BURK</name>
<dbReference type="RefSeq" id="WP_105531778.1">
    <property type="nucleotide sequence ID" value="NZ_PUGF01000009.1"/>
</dbReference>
<organism evidence="3 4">
    <name type="scientific">Solimicrobium silvestre</name>
    <dbReference type="NCBI Taxonomy" id="2099400"/>
    <lineage>
        <taxon>Bacteria</taxon>
        <taxon>Pseudomonadati</taxon>
        <taxon>Pseudomonadota</taxon>
        <taxon>Betaproteobacteria</taxon>
        <taxon>Burkholderiales</taxon>
        <taxon>Oxalobacteraceae</taxon>
        <taxon>Solimicrobium</taxon>
    </lineage>
</organism>
<evidence type="ECO:0000256" key="1">
    <source>
        <dbReference type="ARBA" id="ARBA00006226"/>
    </source>
</evidence>
<dbReference type="AlphaFoldDB" id="A0A2S9GZ79"/>
<keyword evidence="2" id="KW-1277">Toxin-antitoxin system</keyword>
<comment type="caution">
    <text evidence="3">The sequence shown here is derived from an EMBL/GenBank/DDBJ whole genome shotgun (WGS) entry which is preliminary data.</text>
</comment>
<dbReference type="PANTHER" id="PTHR33755">
    <property type="entry name" value="TOXIN PARE1-RELATED"/>
    <property type="match status" value="1"/>
</dbReference>
<reference evidence="3 4" key="1">
    <citation type="submission" date="2018-02" db="EMBL/GenBank/DDBJ databases">
        <title>Solimicrobium silvestre gen. nov., sp. nov., isolated from alpine forest soil.</title>
        <authorList>
            <person name="Margesin R."/>
            <person name="Albuquerque L."/>
            <person name="Zhang D.-C."/>
            <person name="Froufe H.J.C."/>
            <person name="Severino R."/>
            <person name="Roxo I."/>
            <person name="Egas C."/>
            <person name="Da Costa M.S."/>
        </authorList>
    </citation>
    <scope>NUCLEOTIDE SEQUENCE [LARGE SCALE GENOMIC DNA]</scope>
    <source>
        <strain evidence="3 4">S20-91</strain>
    </source>
</reference>